<dbReference type="GeneID" id="10024387"/>
<dbReference type="InParanoid" id="E4V762"/>
<dbReference type="RefSeq" id="XP_003169305.1">
    <property type="nucleotide sequence ID" value="XM_003169257.1"/>
</dbReference>
<gene>
    <name evidence="3" type="ORF">MGYG_08853</name>
</gene>
<accession>E4V762</accession>
<dbReference type="EMBL" id="DS989831">
    <property type="protein sequence ID" value="EFQ96928.1"/>
    <property type="molecule type" value="Genomic_DNA"/>
</dbReference>
<protein>
    <recommendedName>
        <fullName evidence="2">N-acetyltransferase domain-containing protein</fullName>
    </recommendedName>
</protein>
<dbReference type="Gene3D" id="3.40.630.30">
    <property type="match status" value="1"/>
</dbReference>
<feature type="domain" description="N-acetyltransferase" evidence="2">
    <location>
        <begin position="114"/>
        <end position="296"/>
    </location>
</feature>
<dbReference type="OrthoDB" id="508139at2759"/>
<dbReference type="eggNOG" id="ENOG502SDUB">
    <property type="taxonomic scope" value="Eukaryota"/>
</dbReference>
<dbReference type="Gene3D" id="1.25.40.20">
    <property type="entry name" value="Ankyrin repeat-containing domain"/>
    <property type="match status" value="1"/>
</dbReference>
<dbReference type="InterPro" id="IPR016181">
    <property type="entry name" value="Acyl_CoA_acyltransferase"/>
</dbReference>
<dbReference type="VEuPathDB" id="FungiDB:MGYG_08853"/>
<dbReference type="HOGENOM" id="CLU_012166_1_0_1"/>
<dbReference type="InterPro" id="IPR036770">
    <property type="entry name" value="Ankyrin_rpt-contain_sf"/>
</dbReference>
<sequence length="629" mass="72043">MLPQQSPRQAALNAKRMEEKRSQHKKRSIARRDTPQIQVNLKLFSPTKAERWDPRNASSGPCPNYTLIMADQNDIDEAIREDHPPDSDGVYPDWETYVDSYSAFEWLEGIEGWVTFQQNSRSSSTKIGFCRAQLIRREWIADTFWDDMEGPEHEMAELAFDLFDHFGCLKSNYKDHIVNRGSGVWNDELNKGDILLIEEIEISPGYRRQGIGSMLARAILNLASRKSKAFFGITWPGIFERVARRNASQTRSQLESAAVSFWRSLGFRRIGSSRWLGYSPDQDHPSRSLAPEQDFDLPPFHRTPSTPEIDCLIKSIPTSNDAECLRQLNDIFSNVPSHDARWEATDEAGNTLLHLVLCSFKAQSAQWLMQKHSCLPSRRNVDGHTPLEVLEASMERRRSVNEYGWDRRADISDQFTGFDNATISCLVLLRGLAPEQLSEDTLLQLRHGCTCGRCIGGFLSPRMRDILQYTAETTFDFIYTDGDDEDGEAWCEENEDTFEYLPEHIKRRFATNKSVRIGFCMLWKHFASCLESNLAPTGDNVLHMVRNASEWPPHCRNFIQAGGTISSVGAMLFKKAMQSEQIWRIYKANATTQLPRCRNDREFGFASGICGYERATRVQLMMFGKRIRL</sequence>
<evidence type="ECO:0000313" key="3">
    <source>
        <dbReference type="EMBL" id="EFQ96928.1"/>
    </source>
</evidence>
<evidence type="ECO:0000256" key="1">
    <source>
        <dbReference type="SAM" id="MobiDB-lite"/>
    </source>
</evidence>
<reference evidence="4" key="1">
    <citation type="journal article" date="2012" name="MBio">
        <title>Comparative genome analysis of Trichophyton rubrum and related dermatophytes reveals candidate genes involved in infection.</title>
        <authorList>
            <person name="Martinez D.A."/>
            <person name="Oliver B.G."/>
            <person name="Graeser Y."/>
            <person name="Goldberg J.M."/>
            <person name="Li W."/>
            <person name="Martinez-Rossi N.M."/>
            <person name="Monod M."/>
            <person name="Shelest E."/>
            <person name="Barton R.C."/>
            <person name="Birch E."/>
            <person name="Brakhage A.A."/>
            <person name="Chen Z."/>
            <person name="Gurr S.J."/>
            <person name="Heiman D."/>
            <person name="Heitman J."/>
            <person name="Kosti I."/>
            <person name="Rossi A."/>
            <person name="Saif S."/>
            <person name="Samalova M."/>
            <person name="Saunders C.W."/>
            <person name="Shea T."/>
            <person name="Summerbell R.C."/>
            <person name="Xu J."/>
            <person name="Young S."/>
            <person name="Zeng Q."/>
            <person name="Birren B.W."/>
            <person name="Cuomo C.A."/>
            <person name="White T.C."/>
        </authorList>
    </citation>
    <scope>NUCLEOTIDE SEQUENCE [LARGE SCALE GENOMIC DNA]</scope>
    <source>
        <strain evidence="4">ATCC MYA-4604 / CBS 118893</strain>
    </source>
</reference>
<dbReference type="SUPFAM" id="SSF55729">
    <property type="entry name" value="Acyl-CoA N-acyltransferases (Nat)"/>
    <property type="match status" value="1"/>
</dbReference>
<dbReference type="Proteomes" id="UP000002669">
    <property type="component" value="Unassembled WGS sequence"/>
</dbReference>
<dbReference type="Pfam" id="PF00583">
    <property type="entry name" value="Acetyltransf_1"/>
    <property type="match status" value="1"/>
</dbReference>
<keyword evidence="4" id="KW-1185">Reference proteome</keyword>
<dbReference type="AlphaFoldDB" id="E4V762"/>
<dbReference type="OMA" id="PECRNDH"/>
<dbReference type="STRING" id="535722.E4V762"/>
<organism evidence="4">
    <name type="scientific">Arthroderma gypseum (strain ATCC MYA-4604 / CBS 118893)</name>
    <name type="common">Microsporum gypseum</name>
    <dbReference type="NCBI Taxonomy" id="535722"/>
    <lineage>
        <taxon>Eukaryota</taxon>
        <taxon>Fungi</taxon>
        <taxon>Dikarya</taxon>
        <taxon>Ascomycota</taxon>
        <taxon>Pezizomycotina</taxon>
        <taxon>Eurotiomycetes</taxon>
        <taxon>Eurotiomycetidae</taxon>
        <taxon>Onygenales</taxon>
        <taxon>Arthrodermataceae</taxon>
        <taxon>Nannizzia</taxon>
    </lineage>
</organism>
<name>E4V762_ARTGP</name>
<dbReference type="InterPro" id="IPR000182">
    <property type="entry name" value="GNAT_dom"/>
</dbReference>
<evidence type="ECO:0000313" key="4">
    <source>
        <dbReference type="Proteomes" id="UP000002669"/>
    </source>
</evidence>
<evidence type="ECO:0000259" key="2">
    <source>
        <dbReference type="PROSITE" id="PS51186"/>
    </source>
</evidence>
<feature type="region of interest" description="Disordered" evidence="1">
    <location>
        <begin position="1"/>
        <end position="35"/>
    </location>
</feature>
<dbReference type="GO" id="GO:0016747">
    <property type="term" value="F:acyltransferase activity, transferring groups other than amino-acyl groups"/>
    <property type="evidence" value="ECO:0007669"/>
    <property type="project" value="InterPro"/>
</dbReference>
<dbReference type="CDD" id="cd04301">
    <property type="entry name" value="NAT_SF"/>
    <property type="match status" value="1"/>
</dbReference>
<proteinExistence type="predicted"/>
<dbReference type="PROSITE" id="PS51186">
    <property type="entry name" value="GNAT"/>
    <property type="match status" value="1"/>
</dbReference>